<evidence type="ECO:0000313" key="4">
    <source>
        <dbReference type="Proteomes" id="UP001204376"/>
    </source>
</evidence>
<evidence type="ECO:0000313" key="3">
    <source>
        <dbReference type="EMBL" id="MCQ6960198.1"/>
    </source>
</evidence>
<dbReference type="PANTHER" id="PTHR21064:SF6">
    <property type="entry name" value="AMINOGLYCOSIDE PHOSPHOTRANSFERASE DOMAIN-CONTAINING PROTEIN"/>
    <property type="match status" value="1"/>
</dbReference>
<dbReference type="Pfam" id="PF01636">
    <property type="entry name" value="APH"/>
    <property type="match status" value="1"/>
</dbReference>
<dbReference type="PANTHER" id="PTHR21064">
    <property type="entry name" value="AMINOGLYCOSIDE PHOSPHOTRANSFERASE DOMAIN-CONTAINING PROTEIN-RELATED"/>
    <property type="match status" value="1"/>
</dbReference>
<dbReference type="Gene3D" id="3.30.200.20">
    <property type="entry name" value="Phosphorylase Kinase, domain 1"/>
    <property type="match status" value="1"/>
</dbReference>
<feature type="domain" description="Aminoglycoside phosphotransferase" evidence="2">
    <location>
        <begin position="39"/>
        <end position="266"/>
    </location>
</feature>
<reference evidence="3 4" key="1">
    <citation type="submission" date="2022-07" db="EMBL/GenBank/DDBJ databases">
        <title>Mucilaginibacter sp. JC4.</title>
        <authorList>
            <person name="Le V."/>
            <person name="Ko S.-R."/>
            <person name="Ahn C.-Y."/>
            <person name="Oh H.-M."/>
        </authorList>
    </citation>
    <scope>NUCLEOTIDE SEQUENCE [LARGE SCALE GENOMIC DNA]</scope>
    <source>
        <strain evidence="3 4">JC4</strain>
    </source>
</reference>
<evidence type="ECO:0000259" key="2">
    <source>
        <dbReference type="Pfam" id="PF01636"/>
    </source>
</evidence>
<dbReference type="InterPro" id="IPR050249">
    <property type="entry name" value="Pseudomonas-type_ThrB"/>
</dbReference>
<comment type="similarity">
    <text evidence="1">Belongs to the pseudomonas-type ThrB family.</text>
</comment>
<gene>
    <name evidence="3" type="ORF">NPE20_19620</name>
</gene>
<evidence type="ECO:0000256" key="1">
    <source>
        <dbReference type="ARBA" id="ARBA00038240"/>
    </source>
</evidence>
<dbReference type="Gene3D" id="3.90.1200.10">
    <property type="match status" value="1"/>
</dbReference>
<dbReference type="Proteomes" id="UP001204376">
    <property type="component" value="Unassembled WGS sequence"/>
</dbReference>
<protein>
    <submittedName>
        <fullName evidence="3">Phosphotransferase</fullName>
    </submittedName>
</protein>
<dbReference type="InterPro" id="IPR011009">
    <property type="entry name" value="Kinase-like_dom_sf"/>
</dbReference>
<dbReference type="InterPro" id="IPR002575">
    <property type="entry name" value="Aminoglycoside_PTrfase"/>
</dbReference>
<proteinExistence type="inferred from homology"/>
<organism evidence="3 4">
    <name type="scientific">Mucilaginibacter aquariorum</name>
    <dbReference type="NCBI Taxonomy" id="2967225"/>
    <lineage>
        <taxon>Bacteria</taxon>
        <taxon>Pseudomonadati</taxon>
        <taxon>Bacteroidota</taxon>
        <taxon>Sphingobacteriia</taxon>
        <taxon>Sphingobacteriales</taxon>
        <taxon>Sphingobacteriaceae</taxon>
        <taxon>Mucilaginibacter</taxon>
    </lineage>
</organism>
<dbReference type="EMBL" id="JANHOH010000006">
    <property type="protein sequence ID" value="MCQ6960198.1"/>
    <property type="molecule type" value="Genomic_DNA"/>
</dbReference>
<accession>A0ABT1T6D6</accession>
<keyword evidence="4" id="KW-1185">Reference proteome</keyword>
<dbReference type="RefSeq" id="WP_256540385.1">
    <property type="nucleotide sequence ID" value="NZ_JANHOH010000006.1"/>
</dbReference>
<sequence length="329" mass="38569">MEIFPVSNSTLSAENVGLLLQHRYDLSTSAICKLLKTGINHSYSITDGDRKYVFRIYSLNWRKTEEISEEIRLLNLLRDSSIPVSYPIIDNLGNYIHELKAPEGYRYGVLFSYAEGEKMLNFPADLHYKVGEIMAQLHKVTNEIELQRVNYTPQVILQDSFERLKQFLPADTDEMIWMASTQKYLLGELEKANTEELRTGAVHLDIWFDNLHITKKGDITFFDFDFCGNGWLCYDIAYYILQLYSTEKVETERDEKIKSFLDGYESINKINSEEKRLLPVLGVSLYFFYLGIQCQRFDSWSNVFLNETYLKRFINLLVKKYFDEQVLKA</sequence>
<name>A0ABT1T6D6_9SPHI</name>
<comment type="caution">
    <text evidence="3">The sequence shown here is derived from an EMBL/GenBank/DDBJ whole genome shotgun (WGS) entry which is preliminary data.</text>
</comment>
<dbReference type="SUPFAM" id="SSF56112">
    <property type="entry name" value="Protein kinase-like (PK-like)"/>
    <property type="match status" value="1"/>
</dbReference>